<dbReference type="Pfam" id="PF05036">
    <property type="entry name" value="SPOR"/>
    <property type="match status" value="1"/>
</dbReference>
<feature type="domain" description="SPOR" evidence="2">
    <location>
        <begin position="92"/>
        <end position="167"/>
    </location>
</feature>
<evidence type="ECO:0000256" key="1">
    <source>
        <dbReference type="SAM" id="SignalP"/>
    </source>
</evidence>
<evidence type="ECO:0000259" key="2">
    <source>
        <dbReference type="PROSITE" id="PS51724"/>
    </source>
</evidence>
<dbReference type="Gene3D" id="3.30.70.1070">
    <property type="entry name" value="Sporulation related repeat"/>
    <property type="match status" value="1"/>
</dbReference>
<reference evidence="3 4" key="1">
    <citation type="submission" date="2018-05" db="EMBL/GenBank/DDBJ databases">
        <title>Rhodobacteraceae gen. nov., sp. nov. isolated from sea water.</title>
        <authorList>
            <person name="Ren Y."/>
        </authorList>
    </citation>
    <scope>NUCLEOTIDE SEQUENCE [LARGE SCALE GENOMIC DNA]</scope>
    <source>
        <strain evidence="3 4">TG-679</strain>
    </source>
</reference>
<organism evidence="3 4">
    <name type="scientific">Meridianimarinicoccus roseus</name>
    <dbReference type="NCBI Taxonomy" id="2072018"/>
    <lineage>
        <taxon>Bacteria</taxon>
        <taxon>Pseudomonadati</taxon>
        <taxon>Pseudomonadota</taxon>
        <taxon>Alphaproteobacteria</taxon>
        <taxon>Rhodobacterales</taxon>
        <taxon>Paracoccaceae</taxon>
        <taxon>Meridianimarinicoccus</taxon>
    </lineage>
</organism>
<feature type="signal peptide" evidence="1">
    <location>
        <begin position="1"/>
        <end position="19"/>
    </location>
</feature>
<feature type="chain" id="PRO_5016065856" description="SPOR domain-containing protein" evidence="1">
    <location>
        <begin position="20"/>
        <end position="169"/>
    </location>
</feature>
<dbReference type="AlphaFoldDB" id="A0A2V2LGB0"/>
<dbReference type="SUPFAM" id="SSF110997">
    <property type="entry name" value="Sporulation related repeat"/>
    <property type="match status" value="1"/>
</dbReference>
<dbReference type="PROSITE" id="PS51724">
    <property type="entry name" value="SPOR"/>
    <property type="match status" value="1"/>
</dbReference>
<dbReference type="InterPro" id="IPR036680">
    <property type="entry name" value="SPOR-like_sf"/>
</dbReference>
<evidence type="ECO:0000313" key="3">
    <source>
        <dbReference type="EMBL" id="PWR04012.1"/>
    </source>
</evidence>
<gene>
    <name evidence="3" type="ORF">DKT77_02885</name>
</gene>
<dbReference type="GO" id="GO:0042834">
    <property type="term" value="F:peptidoglycan binding"/>
    <property type="evidence" value="ECO:0007669"/>
    <property type="project" value="InterPro"/>
</dbReference>
<dbReference type="OrthoDB" id="7843142at2"/>
<dbReference type="Proteomes" id="UP000245680">
    <property type="component" value="Unassembled WGS sequence"/>
</dbReference>
<dbReference type="EMBL" id="QGKU01000012">
    <property type="protein sequence ID" value="PWR04012.1"/>
    <property type="molecule type" value="Genomic_DNA"/>
</dbReference>
<evidence type="ECO:0000313" key="4">
    <source>
        <dbReference type="Proteomes" id="UP000245680"/>
    </source>
</evidence>
<proteinExistence type="predicted"/>
<keyword evidence="4" id="KW-1185">Reference proteome</keyword>
<name>A0A2V2LGB0_9RHOB</name>
<dbReference type="RefSeq" id="WP_109810241.1">
    <property type="nucleotide sequence ID" value="NZ_QGKU01000012.1"/>
</dbReference>
<comment type="caution">
    <text evidence="3">The sequence shown here is derived from an EMBL/GenBank/DDBJ whole genome shotgun (WGS) entry which is preliminary data.</text>
</comment>
<dbReference type="InterPro" id="IPR007730">
    <property type="entry name" value="SPOR-like_dom"/>
</dbReference>
<accession>A0A2V2LGB0</accession>
<protein>
    <recommendedName>
        <fullName evidence="2">SPOR domain-containing protein</fullName>
    </recommendedName>
</protein>
<keyword evidence="1" id="KW-0732">Signal</keyword>
<sequence length="169" mass="17602">MSRWAAAALLAAAAGAAAASPAETPPADFTGDVYVDSAGCVFHRATLGARTVWAQRLDPAGTPVCGAEPSIERSAAEALPRIPPSRADAVPAFPMPGIYVQLGAFTANSTADRIAADLSGQGYSLLRQDFPRLFVLFAGPFEDEAAAAAARRDLRGQGFPDAFLRRTEP</sequence>